<sequence length="351" mass="39000">MSSIRVSHAGEIILTPPRLPSYLRAVHELKPIVGKPADEDVKAIHAVIRALGAVSHLPTFYNPDLSMQLSQYLFGVQMAVFRASYSMELLPGEKSVFIPPELPSHIPGALNQVVGAPSDEEIKLAQSALRNTENLAISPQLFDADLSMRLSQHFFNIQFAAGRFVPKTEPKESYPAASQPAHEIKEYSTITHELPNLHDEGRRSCPVPEVEQSPQELSEIAQLGEMIVKAIKEATSETKNVLESMNRVLTLIKQDQSTVGCTGEYYQVFKNPLNQQGVAASECGLPQLRYEYLNKGYRYHLWMSPDHTARYLKFFGIGDNLIHDGEEPKLIDGMGDEAGRLILAKLGVTRP</sequence>
<comment type="caution">
    <text evidence="1">The sequence shown here is derived from an EMBL/GenBank/DDBJ whole genome shotgun (WGS) entry which is preliminary data.</text>
</comment>
<dbReference type="Proteomes" id="UP000663841">
    <property type="component" value="Unassembled WGS sequence"/>
</dbReference>
<name>A0A8H3BTM4_9AGAM</name>
<gene>
    <name evidence="1" type="ORF">RDB_LOCUS157746</name>
</gene>
<evidence type="ECO:0000313" key="1">
    <source>
        <dbReference type="EMBL" id="CAE6463538.1"/>
    </source>
</evidence>
<dbReference type="EMBL" id="CAJMWW010000294">
    <property type="protein sequence ID" value="CAE6463538.1"/>
    <property type="molecule type" value="Genomic_DNA"/>
</dbReference>
<evidence type="ECO:0000313" key="2">
    <source>
        <dbReference type="Proteomes" id="UP000663841"/>
    </source>
</evidence>
<dbReference type="AlphaFoldDB" id="A0A8H3BTM4"/>
<evidence type="ECO:0008006" key="3">
    <source>
        <dbReference type="Google" id="ProtNLM"/>
    </source>
</evidence>
<organism evidence="1 2">
    <name type="scientific">Rhizoctonia solani</name>
    <dbReference type="NCBI Taxonomy" id="456999"/>
    <lineage>
        <taxon>Eukaryota</taxon>
        <taxon>Fungi</taxon>
        <taxon>Dikarya</taxon>
        <taxon>Basidiomycota</taxon>
        <taxon>Agaricomycotina</taxon>
        <taxon>Agaricomycetes</taxon>
        <taxon>Cantharellales</taxon>
        <taxon>Ceratobasidiaceae</taxon>
        <taxon>Rhizoctonia</taxon>
    </lineage>
</organism>
<accession>A0A8H3BTM4</accession>
<protein>
    <recommendedName>
        <fullName evidence="3">Laminin domain protein</fullName>
    </recommendedName>
</protein>
<reference evidence="1" key="1">
    <citation type="submission" date="2021-01" db="EMBL/GenBank/DDBJ databases">
        <authorList>
            <person name="Kaushik A."/>
        </authorList>
    </citation>
    <scope>NUCLEOTIDE SEQUENCE</scope>
    <source>
        <strain evidence="1">AG3-T5</strain>
    </source>
</reference>
<proteinExistence type="predicted"/>